<proteinExistence type="predicted"/>
<comment type="caution">
    <text evidence="2">The sequence shown here is derived from an EMBL/GenBank/DDBJ whole genome shotgun (WGS) entry which is preliminary data.</text>
</comment>
<sequence>MLNLRLATMMVAITVGVAAVPAAAESARDVLTQASFGARSKQAALQSIGEAERLSAAVLSRAPDDREALLMQATARSYRAKMNGSRADAIAARKMFEALAARTPRDPEPQLGLGAWHMGAVFKLGGMIGRAALGAQKSAGLAALDRAVATGGDRAIYPGVSALLRLEQDASDPKGRALAEQAARAATPTLFDRSMRKAAAMVLGSIQAGNAAATRTLAARLLPFGQIPD</sequence>
<keyword evidence="3" id="KW-1185">Reference proteome</keyword>
<name>A0ABN1HX00_9SPHN</name>
<feature type="signal peptide" evidence="1">
    <location>
        <begin position="1"/>
        <end position="24"/>
    </location>
</feature>
<evidence type="ECO:0000313" key="2">
    <source>
        <dbReference type="EMBL" id="GAA0671469.1"/>
    </source>
</evidence>
<dbReference type="EMBL" id="BAAAES010000009">
    <property type="protein sequence ID" value="GAA0671469.1"/>
    <property type="molecule type" value="Genomic_DNA"/>
</dbReference>
<dbReference type="Proteomes" id="UP001500238">
    <property type="component" value="Unassembled WGS sequence"/>
</dbReference>
<organism evidence="2 3">
    <name type="scientific">Sphingomonas insulae</name>
    <dbReference type="NCBI Taxonomy" id="424800"/>
    <lineage>
        <taxon>Bacteria</taxon>
        <taxon>Pseudomonadati</taxon>
        <taxon>Pseudomonadota</taxon>
        <taxon>Alphaproteobacteria</taxon>
        <taxon>Sphingomonadales</taxon>
        <taxon>Sphingomonadaceae</taxon>
        <taxon>Sphingomonas</taxon>
    </lineage>
</organism>
<evidence type="ECO:0000313" key="3">
    <source>
        <dbReference type="Proteomes" id="UP001500238"/>
    </source>
</evidence>
<accession>A0ABN1HX00</accession>
<gene>
    <name evidence="2" type="ORF">GCM10009102_23030</name>
</gene>
<feature type="chain" id="PRO_5047322623" evidence="1">
    <location>
        <begin position="25"/>
        <end position="229"/>
    </location>
</feature>
<reference evidence="2 3" key="1">
    <citation type="journal article" date="2019" name="Int. J. Syst. Evol. Microbiol.">
        <title>The Global Catalogue of Microorganisms (GCM) 10K type strain sequencing project: providing services to taxonomists for standard genome sequencing and annotation.</title>
        <authorList>
            <consortium name="The Broad Institute Genomics Platform"/>
            <consortium name="The Broad Institute Genome Sequencing Center for Infectious Disease"/>
            <person name="Wu L."/>
            <person name="Ma J."/>
        </authorList>
    </citation>
    <scope>NUCLEOTIDE SEQUENCE [LARGE SCALE GENOMIC DNA]</scope>
    <source>
        <strain evidence="2 3">JCM 14603</strain>
    </source>
</reference>
<protein>
    <submittedName>
        <fullName evidence="2">Uncharacterized protein</fullName>
    </submittedName>
</protein>
<keyword evidence="1" id="KW-0732">Signal</keyword>
<evidence type="ECO:0000256" key="1">
    <source>
        <dbReference type="SAM" id="SignalP"/>
    </source>
</evidence>